<accession>A0A8J8G732</accession>
<evidence type="ECO:0000313" key="2">
    <source>
        <dbReference type="Proteomes" id="UP000610746"/>
    </source>
</evidence>
<gene>
    <name evidence="1" type="ORF">HNQ03_000962</name>
</gene>
<keyword evidence="2" id="KW-1185">Reference proteome</keyword>
<organism evidence="1 2">
    <name type="scientific">Frigoriflavimonas asaccharolytica</name>
    <dbReference type="NCBI Taxonomy" id="2735899"/>
    <lineage>
        <taxon>Bacteria</taxon>
        <taxon>Pseudomonadati</taxon>
        <taxon>Bacteroidota</taxon>
        <taxon>Flavobacteriia</taxon>
        <taxon>Flavobacteriales</taxon>
        <taxon>Weeksellaceae</taxon>
        <taxon>Frigoriflavimonas</taxon>
    </lineage>
</organism>
<protein>
    <recommendedName>
        <fullName evidence="3">Lipoprotein</fullName>
    </recommendedName>
</protein>
<dbReference type="AlphaFoldDB" id="A0A8J8G732"/>
<dbReference type="RefSeq" id="WP_173778512.1">
    <property type="nucleotide sequence ID" value="NZ_JABSNO010000005.1"/>
</dbReference>
<proteinExistence type="predicted"/>
<dbReference type="Proteomes" id="UP000610746">
    <property type="component" value="Unassembled WGS sequence"/>
</dbReference>
<sequence>MKKMLAIAFVASLAVVSCGNKTDDGVESNVMLPEPKVETMDSTATAKPSDGVVVAQDSTAVKVDSAK</sequence>
<name>A0A8J8G732_9FLAO</name>
<evidence type="ECO:0008006" key="3">
    <source>
        <dbReference type="Google" id="ProtNLM"/>
    </source>
</evidence>
<dbReference type="EMBL" id="JABSNO010000005">
    <property type="protein sequence ID" value="NRS91895.1"/>
    <property type="molecule type" value="Genomic_DNA"/>
</dbReference>
<dbReference type="PROSITE" id="PS51257">
    <property type="entry name" value="PROKAR_LIPOPROTEIN"/>
    <property type="match status" value="1"/>
</dbReference>
<comment type="caution">
    <text evidence="1">The sequence shown here is derived from an EMBL/GenBank/DDBJ whole genome shotgun (WGS) entry which is preliminary data.</text>
</comment>
<evidence type="ECO:0000313" key="1">
    <source>
        <dbReference type="EMBL" id="NRS91895.1"/>
    </source>
</evidence>
<reference evidence="1" key="1">
    <citation type="submission" date="2020-05" db="EMBL/GenBank/DDBJ databases">
        <title>Genomic Encyclopedia of Type Strains, Phase IV (KMG-V): Genome sequencing to study the core and pangenomes of soil and plant-associated prokaryotes.</title>
        <authorList>
            <person name="Whitman W."/>
        </authorList>
    </citation>
    <scope>NUCLEOTIDE SEQUENCE</scope>
    <source>
        <strain evidence="1">16F</strain>
    </source>
</reference>